<evidence type="ECO:0000256" key="3">
    <source>
        <dbReference type="ARBA" id="ARBA00022617"/>
    </source>
</evidence>
<sequence>MPVLELPATAYRTRFFLGAISSIQWPFSFTFILLKLIGDSSLLLRIALYAASLPIWIGITEWYNEWRNDRLAREHGAQTIPSVKGKWPGNVDIMLRLGKDLRTGYVMQVFTDLLDEHHCDTLNVRILWRSMIISRDDLVIKSVHSTKFLAFERGFEGREWMGTFLGRGIFVSDGEEWKQNRAMIRPFFSKERISDVNIVDTHADKAISILTEAAQSNTVVDLQDIYARFTLDAGADFLLGMKTKSLSAPRPVAFTARLGAKGAATDGDFGSFAYAFDHIQVVIALRTRVGKVWPLYELFGDRTLPDAKVITDWVKPRVEEALQEKAKRRQDGLSQGKSDRTLLDTLIEQTEDEAAVRYGLLNVLMASRDTTAALLSFTTYLLCLHPQAMQRLRQEVLESCGQTGQPSRESLQKLPYMTAVLNESLRLFPPAPRGTRQAIKDTYVTSAEHGTFIHIPKGSRLNWNTVALHRRPDFWGEDAEDFVPQRWLDPEIAKRIAERPSMYIPFLQGPRVCPGQDFAKLQVAYLLSRILQKFSQIELVPEALPKDAIPPEHWKQRKGRQSTEQCWPSTAFTLFMKGGMWVRVHE</sequence>
<accession>M2PB40</accession>
<dbReference type="InterPro" id="IPR002401">
    <property type="entry name" value="Cyt_P450_E_grp-I"/>
</dbReference>
<dbReference type="OrthoDB" id="1470350at2759"/>
<dbReference type="GO" id="GO:0005506">
    <property type="term" value="F:iron ion binding"/>
    <property type="evidence" value="ECO:0007669"/>
    <property type="project" value="InterPro"/>
</dbReference>
<keyword evidence="9" id="KW-1133">Transmembrane helix</keyword>
<feature type="transmembrane region" description="Helical" evidence="9">
    <location>
        <begin position="46"/>
        <end position="63"/>
    </location>
</feature>
<dbReference type="InterPro" id="IPR047146">
    <property type="entry name" value="Cyt_P450_E_CYP52_fungi"/>
</dbReference>
<dbReference type="SUPFAM" id="SSF48264">
    <property type="entry name" value="Cytochrome P450"/>
    <property type="match status" value="1"/>
</dbReference>
<protein>
    <recommendedName>
        <fullName evidence="12">Cytochrome P450</fullName>
    </recommendedName>
</protein>
<dbReference type="InterPro" id="IPR036396">
    <property type="entry name" value="Cyt_P450_sf"/>
</dbReference>
<dbReference type="PRINTS" id="PR00463">
    <property type="entry name" value="EP450I"/>
</dbReference>
<keyword evidence="5" id="KW-0560">Oxidoreductase</keyword>
<dbReference type="GO" id="GO:0020037">
    <property type="term" value="F:heme binding"/>
    <property type="evidence" value="ECO:0007669"/>
    <property type="project" value="InterPro"/>
</dbReference>
<dbReference type="Gene3D" id="1.10.630.10">
    <property type="entry name" value="Cytochrome P450"/>
    <property type="match status" value="1"/>
</dbReference>
<dbReference type="PRINTS" id="PR00385">
    <property type="entry name" value="P450"/>
</dbReference>
<name>M2PB40_CERS8</name>
<keyword evidence="11" id="KW-1185">Reference proteome</keyword>
<dbReference type="AlphaFoldDB" id="M2PB40"/>
<comment type="similarity">
    <text evidence="2">Belongs to the cytochrome P450 family.</text>
</comment>
<dbReference type="EMBL" id="KB445809">
    <property type="protein sequence ID" value="EMD32774.1"/>
    <property type="molecule type" value="Genomic_DNA"/>
</dbReference>
<keyword evidence="3 8" id="KW-0349">Heme</keyword>
<evidence type="ECO:0008006" key="12">
    <source>
        <dbReference type="Google" id="ProtNLM"/>
    </source>
</evidence>
<reference evidence="10 11" key="1">
    <citation type="journal article" date="2012" name="Proc. Natl. Acad. Sci. U.S.A.">
        <title>Comparative genomics of Ceriporiopsis subvermispora and Phanerochaete chrysosporium provide insight into selective ligninolysis.</title>
        <authorList>
            <person name="Fernandez-Fueyo E."/>
            <person name="Ruiz-Duenas F.J."/>
            <person name="Ferreira P."/>
            <person name="Floudas D."/>
            <person name="Hibbett D.S."/>
            <person name="Canessa P."/>
            <person name="Larrondo L.F."/>
            <person name="James T.Y."/>
            <person name="Seelenfreund D."/>
            <person name="Lobos S."/>
            <person name="Polanco R."/>
            <person name="Tello M."/>
            <person name="Honda Y."/>
            <person name="Watanabe T."/>
            <person name="Watanabe T."/>
            <person name="Ryu J.S."/>
            <person name="Kubicek C.P."/>
            <person name="Schmoll M."/>
            <person name="Gaskell J."/>
            <person name="Hammel K.E."/>
            <person name="St John F.J."/>
            <person name="Vanden Wymelenberg A."/>
            <person name="Sabat G."/>
            <person name="Splinter BonDurant S."/>
            <person name="Syed K."/>
            <person name="Yadav J.S."/>
            <person name="Doddapaneni H."/>
            <person name="Subramanian V."/>
            <person name="Lavin J.L."/>
            <person name="Oguiza J.A."/>
            <person name="Perez G."/>
            <person name="Pisabarro A.G."/>
            <person name="Ramirez L."/>
            <person name="Santoyo F."/>
            <person name="Master E."/>
            <person name="Coutinho P.M."/>
            <person name="Henrissat B."/>
            <person name="Lombard V."/>
            <person name="Magnuson J.K."/>
            <person name="Kuees U."/>
            <person name="Hori C."/>
            <person name="Igarashi K."/>
            <person name="Samejima M."/>
            <person name="Held B.W."/>
            <person name="Barry K.W."/>
            <person name="LaButti K.M."/>
            <person name="Lapidus A."/>
            <person name="Lindquist E.A."/>
            <person name="Lucas S.M."/>
            <person name="Riley R."/>
            <person name="Salamov A.A."/>
            <person name="Hoffmeister D."/>
            <person name="Schwenk D."/>
            <person name="Hadar Y."/>
            <person name="Yarden O."/>
            <person name="de Vries R.P."/>
            <person name="Wiebenga A."/>
            <person name="Stenlid J."/>
            <person name="Eastwood D."/>
            <person name="Grigoriev I.V."/>
            <person name="Berka R.M."/>
            <person name="Blanchette R.A."/>
            <person name="Kersten P."/>
            <person name="Martinez A.T."/>
            <person name="Vicuna R."/>
            <person name="Cullen D."/>
        </authorList>
    </citation>
    <scope>NUCLEOTIDE SEQUENCE [LARGE SCALE GENOMIC DNA]</scope>
    <source>
        <strain evidence="10 11">B</strain>
    </source>
</reference>
<keyword evidence="4 8" id="KW-0479">Metal-binding</keyword>
<evidence type="ECO:0000256" key="9">
    <source>
        <dbReference type="SAM" id="Phobius"/>
    </source>
</evidence>
<dbReference type="PANTHER" id="PTHR24287:SF1">
    <property type="entry name" value="P450, PUTATIVE (EUROFUNG)-RELATED"/>
    <property type="match status" value="1"/>
</dbReference>
<feature type="transmembrane region" description="Helical" evidence="9">
    <location>
        <begin position="15"/>
        <end position="34"/>
    </location>
</feature>
<evidence type="ECO:0000313" key="10">
    <source>
        <dbReference type="EMBL" id="EMD32774.1"/>
    </source>
</evidence>
<dbReference type="PANTHER" id="PTHR24287">
    <property type="entry name" value="P450, PUTATIVE (EUROFUNG)-RELATED"/>
    <property type="match status" value="1"/>
</dbReference>
<evidence type="ECO:0000256" key="1">
    <source>
        <dbReference type="ARBA" id="ARBA00001971"/>
    </source>
</evidence>
<evidence type="ECO:0000256" key="4">
    <source>
        <dbReference type="ARBA" id="ARBA00022723"/>
    </source>
</evidence>
<dbReference type="GO" id="GO:0004497">
    <property type="term" value="F:monooxygenase activity"/>
    <property type="evidence" value="ECO:0007669"/>
    <property type="project" value="UniProtKB-KW"/>
</dbReference>
<evidence type="ECO:0000256" key="2">
    <source>
        <dbReference type="ARBA" id="ARBA00010617"/>
    </source>
</evidence>
<feature type="binding site" description="axial binding residue" evidence="8">
    <location>
        <position position="513"/>
    </location>
    <ligand>
        <name>heme</name>
        <dbReference type="ChEBI" id="CHEBI:30413"/>
    </ligand>
    <ligandPart>
        <name>Fe</name>
        <dbReference type="ChEBI" id="CHEBI:18248"/>
    </ligandPart>
</feature>
<evidence type="ECO:0000256" key="6">
    <source>
        <dbReference type="ARBA" id="ARBA00023004"/>
    </source>
</evidence>
<dbReference type="InterPro" id="IPR001128">
    <property type="entry name" value="Cyt_P450"/>
</dbReference>
<dbReference type="GO" id="GO:0016705">
    <property type="term" value="F:oxidoreductase activity, acting on paired donors, with incorporation or reduction of molecular oxygen"/>
    <property type="evidence" value="ECO:0007669"/>
    <property type="project" value="InterPro"/>
</dbReference>
<keyword evidence="6 8" id="KW-0408">Iron</keyword>
<dbReference type="Pfam" id="PF00067">
    <property type="entry name" value="p450"/>
    <property type="match status" value="1"/>
</dbReference>
<proteinExistence type="inferred from homology"/>
<keyword evidence="7" id="KW-0503">Monooxygenase</keyword>
<keyword evidence="9" id="KW-0812">Transmembrane</keyword>
<dbReference type="Proteomes" id="UP000016930">
    <property type="component" value="Unassembled WGS sequence"/>
</dbReference>
<gene>
    <name evidence="10" type="ORF">CERSUDRAFT_87770</name>
</gene>
<dbReference type="STRING" id="914234.M2PB40"/>
<evidence type="ECO:0000256" key="8">
    <source>
        <dbReference type="PIRSR" id="PIRSR602401-1"/>
    </source>
</evidence>
<dbReference type="HOGENOM" id="CLU_001570_27_0_1"/>
<organism evidence="10 11">
    <name type="scientific">Ceriporiopsis subvermispora (strain B)</name>
    <name type="common">White-rot fungus</name>
    <name type="synonym">Gelatoporia subvermispora</name>
    <dbReference type="NCBI Taxonomy" id="914234"/>
    <lineage>
        <taxon>Eukaryota</taxon>
        <taxon>Fungi</taxon>
        <taxon>Dikarya</taxon>
        <taxon>Basidiomycota</taxon>
        <taxon>Agaricomycotina</taxon>
        <taxon>Agaricomycetes</taxon>
        <taxon>Polyporales</taxon>
        <taxon>Gelatoporiaceae</taxon>
        <taxon>Gelatoporia</taxon>
    </lineage>
</organism>
<comment type="cofactor">
    <cofactor evidence="1 8">
        <name>heme</name>
        <dbReference type="ChEBI" id="CHEBI:30413"/>
    </cofactor>
</comment>
<keyword evidence="9" id="KW-0472">Membrane</keyword>
<evidence type="ECO:0000256" key="7">
    <source>
        <dbReference type="ARBA" id="ARBA00023033"/>
    </source>
</evidence>
<evidence type="ECO:0000256" key="5">
    <source>
        <dbReference type="ARBA" id="ARBA00023002"/>
    </source>
</evidence>
<evidence type="ECO:0000313" key="11">
    <source>
        <dbReference type="Proteomes" id="UP000016930"/>
    </source>
</evidence>